<keyword evidence="6" id="KW-1133">Transmembrane helix</keyword>
<accession>E6U395</accession>
<dbReference type="GO" id="GO:0016020">
    <property type="term" value="C:membrane"/>
    <property type="evidence" value="ECO:0007669"/>
    <property type="project" value="UniProtKB-SubCell"/>
</dbReference>
<evidence type="ECO:0000256" key="2">
    <source>
        <dbReference type="ARBA" id="ARBA00022475"/>
    </source>
</evidence>
<dbReference type="GO" id="GO:0090529">
    <property type="term" value="P:cell septum assembly"/>
    <property type="evidence" value="ECO:0007669"/>
    <property type="project" value="InterPro"/>
</dbReference>
<keyword evidence="4" id="KW-0132">Cell division</keyword>
<protein>
    <submittedName>
        <fullName evidence="11">Polypeptide-transport-associated domain protein FtsQ-type</fullName>
    </submittedName>
</protein>
<dbReference type="KEGG" id="eha:Ethha_2050"/>
<dbReference type="Gene3D" id="3.10.20.310">
    <property type="entry name" value="membrane protein fhac"/>
    <property type="match status" value="1"/>
</dbReference>
<gene>
    <name evidence="11" type="ordered locus">Ethha_2050</name>
</gene>
<evidence type="ECO:0000313" key="12">
    <source>
        <dbReference type="Proteomes" id="UP000001551"/>
    </source>
</evidence>
<dbReference type="EMBL" id="CP002400">
    <property type="protein sequence ID" value="ADU27567.1"/>
    <property type="molecule type" value="Genomic_DNA"/>
</dbReference>
<dbReference type="Proteomes" id="UP000001551">
    <property type="component" value="Chromosome"/>
</dbReference>
<evidence type="ECO:0000256" key="3">
    <source>
        <dbReference type="ARBA" id="ARBA00022519"/>
    </source>
</evidence>
<dbReference type="PANTHER" id="PTHR35851:SF1">
    <property type="entry name" value="CELL DIVISION PROTEIN FTSQ"/>
    <property type="match status" value="1"/>
</dbReference>
<dbReference type="RefSeq" id="WP_013485915.1">
    <property type="nucleotide sequence ID" value="NZ_CP025286.1"/>
</dbReference>
<evidence type="ECO:0000256" key="5">
    <source>
        <dbReference type="ARBA" id="ARBA00022692"/>
    </source>
</evidence>
<keyword evidence="7" id="KW-0472">Membrane</keyword>
<organism evidence="11 12">
    <name type="scientific">Ethanoligenens harbinense (strain DSM 18485 / JCM 12961 / CGMCC 1.5033 / YUAN-3)</name>
    <dbReference type="NCBI Taxonomy" id="663278"/>
    <lineage>
        <taxon>Bacteria</taxon>
        <taxon>Bacillati</taxon>
        <taxon>Bacillota</taxon>
        <taxon>Clostridia</taxon>
        <taxon>Eubacteriales</taxon>
        <taxon>Oscillospiraceae</taxon>
        <taxon>Ethanoligenens</taxon>
    </lineage>
</organism>
<dbReference type="InterPro" id="IPR034746">
    <property type="entry name" value="POTRA"/>
</dbReference>
<reference evidence="11 12" key="1">
    <citation type="submission" date="2010-12" db="EMBL/GenBank/DDBJ databases">
        <title>Complete sequence of Ethanoligenens harbinense YUAN-3.</title>
        <authorList>
            <person name="Lucas S."/>
            <person name="Copeland A."/>
            <person name="Lapidus A."/>
            <person name="Cheng J.-F."/>
            <person name="Bruce D."/>
            <person name="Goodwin L."/>
            <person name="Pitluck S."/>
            <person name="Chertkov O."/>
            <person name="Misra M."/>
            <person name="Detter J.C."/>
            <person name="Han C."/>
            <person name="Tapia R."/>
            <person name="Land M."/>
            <person name="Hauser L."/>
            <person name="Jeffries C."/>
            <person name="Kyrpides N."/>
            <person name="Ivanova N."/>
            <person name="Mikhailova N."/>
            <person name="Wang A."/>
            <person name="Mouttaki H."/>
            <person name="He Z."/>
            <person name="Zhou J."/>
            <person name="Hemme C.L."/>
            <person name="Woyke T."/>
        </authorList>
    </citation>
    <scope>NUCLEOTIDE SEQUENCE [LARGE SCALE GENOMIC DNA]</scope>
    <source>
        <strain evidence="12">DSM 18485 / JCM 12961 / CGMCC 1.5033 / YUAN-3</strain>
    </source>
</reference>
<evidence type="ECO:0000259" key="10">
    <source>
        <dbReference type="PROSITE" id="PS51779"/>
    </source>
</evidence>
<dbReference type="HOGENOM" id="CLU_982610_0_0_9"/>
<evidence type="ECO:0000256" key="4">
    <source>
        <dbReference type="ARBA" id="ARBA00022618"/>
    </source>
</evidence>
<evidence type="ECO:0000256" key="1">
    <source>
        <dbReference type="ARBA" id="ARBA00004370"/>
    </source>
</evidence>
<proteinExistence type="predicted"/>
<name>E6U395_ETHHY</name>
<evidence type="ECO:0000256" key="7">
    <source>
        <dbReference type="ARBA" id="ARBA00023136"/>
    </source>
</evidence>
<evidence type="ECO:0000256" key="9">
    <source>
        <dbReference type="SAM" id="MobiDB-lite"/>
    </source>
</evidence>
<evidence type="ECO:0000313" key="11">
    <source>
        <dbReference type="EMBL" id="ADU27567.1"/>
    </source>
</evidence>
<feature type="compositionally biased region" description="Basic residues" evidence="9">
    <location>
        <begin position="20"/>
        <end position="36"/>
    </location>
</feature>
<keyword evidence="8" id="KW-0131">Cell cycle</keyword>
<keyword evidence="2" id="KW-1003">Cell membrane</keyword>
<feature type="domain" description="POTRA" evidence="10">
    <location>
        <begin position="67"/>
        <end position="136"/>
    </location>
</feature>
<dbReference type="STRING" id="663278.Ethha_2050"/>
<dbReference type="InterPro" id="IPR005548">
    <property type="entry name" value="Cell_div_FtsQ/DivIB_C"/>
</dbReference>
<dbReference type="PROSITE" id="PS51779">
    <property type="entry name" value="POTRA"/>
    <property type="match status" value="1"/>
</dbReference>
<dbReference type="Pfam" id="PF03799">
    <property type="entry name" value="FtsQ_DivIB_C"/>
    <property type="match status" value="1"/>
</dbReference>
<evidence type="ECO:0000256" key="8">
    <source>
        <dbReference type="ARBA" id="ARBA00023306"/>
    </source>
</evidence>
<keyword evidence="5" id="KW-0812">Transmembrane</keyword>
<dbReference type="InterPro" id="IPR026579">
    <property type="entry name" value="FtsQ"/>
</dbReference>
<keyword evidence="3" id="KW-0997">Cell inner membrane</keyword>
<dbReference type="eggNOG" id="COG1589">
    <property type="taxonomic scope" value="Bacteria"/>
</dbReference>
<comment type="subcellular location">
    <subcellularLocation>
        <location evidence="1">Membrane</location>
    </subcellularLocation>
</comment>
<evidence type="ECO:0000256" key="6">
    <source>
        <dbReference type="ARBA" id="ARBA00022989"/>
    </source>
</evidence>
<dbReference type="AlphaFoldDB" id="E6U395"/>
<sequence>MIREQERRSGRRPAPQSARSRSRRAAAAKPQVRRKRRKLSRAGRLVVLVCVLLALAVAAGAAVWLILPVGAVTVTGQTSYPREKILQVSGVTVGDRLFGVDKKKTARLLEANLPYIASASVSWRLPDTLVLHLTKAVPVAAVPRTGGYTVLDAEGKVLETPADLKAFPGVPSVTGPDVGSLTPGQALGKPAQAKLASAVMLLRAVKAAGIPQATSVDVHDPFQITFGHQNRITVLIGTSADLDEKLRFAAYMLTKQLLSSDTGTLDVSKAAQSNQAVFSPAGG</sequence>
<feature type="region of interest" description="Disordered" evidence="9">
    <location>
        <begin position="1"/>
        <end position="36"/>
    </location>
</feature>
<dbReference type="PANTHER" id="PTHR35851">
    <property type="entry name" value="CELL DIVISION PROTEIN FTSQ"/>
    <property type="match status" value="1"/>
</dbReference>
<dbReference type="Pfam" id="PF08478">
    <property type="entry name" value="POTRA_1"/>
    <property type="match status" value="1"/>
</dbReference>
<dbReference type="InterPro" id="IPR013685">
    <property type="entry name" value="POTRA_FtsQ_type"/>
</dbReference>
<keyword evidence="12" id="KW-1185">Reference proteome</keyword>